<evidence type="ECO:0000259" key="1">
    <source>
        <dbReference type="SMART" id="SM00635"/>
    </source>
</evidence>
<reference evidence="3" key="1">
    <citation type="submission" date="2018-04" db="EMBL/GenBank/DDBJ databases">
        <authorList>
            <person name="Illikoud N."/>
        </authorList>
    </citation>
    <scope>NUCLEOTIDE SEQUENCE [LARGE SCALE GENOMIC DNA]</scope>
</reference>
<dbReference type="InterPro" id="IPR003343">
    <property type="entry name" value="Big_2"/>
</dbReference>
<dbReference type="Pfam" id="PF02368">
    <property type="entry name" value="Big_2"/>
    <property type="match status" value="1"/>
</dbReference>
<dbReference type="Proteomes" id="UP000270190">
    <property type="component" value="Unassembled WGS sequence"/>
</dbReference>
<dbReference type="InterPro" id="IPR008964">
    <property type="entry name" value="Invasin/intimin_cell_adhesion"/>
</dbReference>
<gene>
    <name evidence="2" type="ORF">BTBSAS_200054</name>
</gene>
<accession>A0A2X0S258</accession>
<protein>
    <recommendedName>
        <fullName evidence="1">BIG2 domain-containing protein</fullName>
    </recommendedName>
</protein>
<dbReference type="AlphaFoldDB" id="A0A2X0S258"/>
<dbReference type="Gene3D" id="2.60.40.1080">
    <property type="match status" value="1"/>
</dbReference>
<dbReference type="SMART" id="SM00635">
    <property type="entry name" value="BID_2"/>
    <property type="match status" value="1"/>
</dbReference>
<name>A0A2X0S258_BROTH</name>
<evidence type="ECO:0000313" key="2">
    <source>
        <dbReference type="EMBL" id="SPP28467.1"/>
    </source>
</evidence>
<evidence type="ECO:0000313" key="3">
    <source>
        <dbReference type="Proteomes" id="UP000270190"/>
    </source>
</evidence>
<sequence>MMADTFKIYKEDTVIVEGASPLSITGVAANTQISAGTYKATRVKDNKESDKVDIPGFKTLPIAVTGVTLNKTTLAKIVGETEKLTATVVPANATDKTVTWTTSDAKIATVGADGTVKAIVGGSATITAKAGTKSATCEVTVKTAE</sequence>
<organism evidence="2 3">
    <name type="scientific">Brochothrix thermosphacta</name>
    <name type="common">Microbacterium thermosphactum</name>
    <dbReference type="NCBI Taxonomy" id="2756"/>
    <lineage>
        <taxon>Bacteria</taxon>
        <taxon>Bacillati</taxon>
        <taxon>Bacillota</taxon>
        <taxon>Bacilli</taxon>
        <taxon>Bacillales</taxon>
        <taxon>Listeriaceae</taxon>
        <taxon>Brochothrix</taxon>
    </lineage>
</organism>
<dbReference type="SUPFAM" id="SSF49373">
    <property type="entry name" value="Invasin/intimin cell-adhesion fragments"/>
    <property type="match status" value="1"/>
</dbReference>
<feature type="domain" description="BIG2" evidence="1">
    <location>
        <begin position="63"/>
        <end position="140"/>
    </location>
</feature>
<dbReference type="EMBL" id="OUNC01000013">
    <property type="protein sequence ID" value="SPP28467.1"/>
    <property type="molecule type" value="Genomic_DNA"/>
</dbReference>
<proteinExistence type="predicted"/>